<organism evidence="2 3">
    <name type="scientific">Caerostris darwini</name>
    <dbReference type="NCBI Taxonomy" id="1538125"/>
    <lineage>
        <taxon>Eukaryota</taxon>
        <taxon>Metazoa</taxon>
        <taxon>Ecdysozoa</taxon>
        <taxon>Arthropoda</taxon>
        <taxon>Chelicerata</taxon>
        <taxon>Arachnida</taxon>
        <taxon>Araneae</taxon>
        <taxon>Araneomorphae</taxon>
        <taxon>Entelegynae</taxon>
        <taxon>Araneoidea</taxon>
        <taxon>Araneidae</taxon>
        <taxon>Caerostris</taxon>
    </lineage>
</organism>
<dbReference type="AlphaFoldDB" id="A0AAV4R6A0"/>
<gene>
    <name evidence="2" type="ORF">CDAR_14511</name>
</gene>
<evidence type="ECO:0000313" key="3">
    <source>
        <dbReference type="Proteomes" id="UP001054837"/>
    </source>
</evidence>
<protein>
    <submittedName>
        <fullName evidence="2">Uncharacterized protein</fullName>
    </submittedName>
</protein>
<keyword evidence="3" id="KW-1185">Reference proteome</keyword>
<sequence length="177" mass="20648">MKYYYIGIILALPSILLTTVECSEVCENKLHNCTGMMQPVLNEVRYMFPVTQLEIEGMCNQTANHYVFKQQINRHYERKIPPKQKPCLIASFFSLSSSNSSTKLRVMSPRPPTAKTNEEWIHFKGRERMLTQQHHFRFPNHCSAFSALDADTLIEPLPSVPRIKKERLLFYFSIVFC</sequence>
<name>A0AAV4R6A0_9ARAC</name>
<feature type="chain" id="PRO_5043338162" evidence="1">
    <location>
        <begin position="23"/>
        <end position="177"/>
    </location>
</feature>
<evidence type="ECO:0000256" key="1">
    <source>
        <dbReference type="SAM" id="SignalP"/>
    </source>
</evidence>
<proteinExistence type="predicted"/>
<dbReference type="EMBL" id="BPLQ01005589">
    <property type="protein sequence ID" value="GIY15851.1"/>
    <property type="molecule type" value="Genomic_DNA"/>
</dbReference>
<dbReference type="Proteomes" id="UP001054837">
    <property type="component" value="Unassembled WGS sequence"/>
</dbReference>
<accession>A0AAV4R6A0</accession>
<feature type="signal peptide" evidence="1">
    <location>
        <begin position="1"/>
        <end position="22"/>
    </location>
</feature>
<keyword evidence="1" id="KW-0732">Signal</keyword>
<comment type="caution">
    <text evidence="2">The sequence shown here is derived from an EMBL/GenBank/DDBJ whole genome shotgun (WGS) entry which is preliminary data.</text>
</comment>
<reference evidence="2 3" key="1">
    <citation type="submission" date="2021-06" db="EMBL/GenBank/DDBJ databases">
        <title>Caerostris darwini draft genome.</title>
        <authorList>
            <person name="Kono N."/>
            <person name="Arakawa K."/>
        </authorList>
    </citation>
    <scope>NUCLEOTIDE SEQUENCE [LARGE SCALE GENOMIC DNA]</scope>
</reference>
<evidence type="ECO:0000313" key="2">
    <source>
        <dbReference type="EMBL" id="GIY15851.1"/>
    </source>
</evidence>